<evidence type="ECO:0000313" key="2">
    <source>
        <dbReference type="EMBL" id="KAB5592428.1"/>
    </source>
</evidence>
<dbReference type="OrthoDB" id="421374at2759"/>
<name>A0A5N5QLJ9_9AGAM</name>
<comment type="caution">
    <text evidence="2">The sequence shown here is derived from an EMBL/GenBank/DDBJ whole genome shotgun (WGS) entry which is preliminary data.</text>
</comment>
<proteinExistence type="predicted"/>
<dbReference type="GO" id="GO:0004402">
    <property type="term" value="F:histone acetyltransferase activity"/>
    <property type="evidence" value="ECO:0007669"/>
    <property type="project" value="InterPro"/>
</dbReference>
<organism evidence="2 3">
    <name type="scientific">Ceratobasidium theobromae</name>
    <dbReference type="NCBI Taxonomy" id="1582974"/>
    <lineage>
        <taxon>Eukaryota</taxon>
        <taxon>Fungi</taxon>
        <taxon>Dikarya</taxon>
        <taxon>Basidiomycota</taxon>
        <taxon>Agaricomycotina</taxon>
        <taxon>Agaricomycetes</taxon>
        <taxon>Cantharellales</taxon>
        <taxon>Ceratobasidiaceae</taxon>
        <taxon>Ceratobasidium</taxon>
    </lineage>
</organism>
<dbReference type="InterPro" id="IPR024764">
    <property type="entry name" value="TFIIIC_Znf"/>
</dbReference>
<dbReference type="PANTHER" id="PTHR15496">
    <property type="entry name" value="GENERAL TRANSCRIPTION FACTOR 3C POLYPEPTIDE 4 FAMILY"/>
    <property type="match status" value="1"/>
</dbReference>
<dbReference type="EMBL" id="SSOP01000065">
    <property type="protein sequence ID" value="KAB5592428.1"/>
    <property type="molecule type" value="Genomic_DNA"/>
</dbReference>
<sequence length="643" mass="71488">MAYPQSREHRDVLAGGYMVTQRTEQTRRVGLMSQRAVRLVSIWAPAKQALTGEWIKVLDVTKTQMFSHSTEGSISSKEILKCQTCSIAWSRSWGEDILLPWGEKYNLGSFLALGSRSGDVNIFFWDVPTYSVHFCLSYNVADAWITKLAWSKWMPISTGQASHIARIYLACGLLNGSVWVLIVNQTLSSQGPCSISDSILVMEADWRPITALIFAEPKSKSQPLLVVAKPGFVTFCGLPSPPEVGPSSSSSLHVVALTSPRISLASSPVSTCTGLYYMQADDILIVTLAEGSVIICADVSSNAHIEQNDSSENLSTIKLSKRIRQLTQNAEGRTFDSTEYARIHALCFSSIGDHVIWVQEVLQPYDLSFRIQAHFKIRLCIAKLWEPRNNAENPIVGNLHTALSRHNPSLCPPAVLLRGIMFELWDSSNIISAAPHLLAILAPEYNLLDTRNVGDTPSGFFAMTHEDSLIHQIRLKLSLALFLINRLGISNGLTSQFQVLYHALVETAVALHIRTKVENIVAHYNGSLVDHTTILAFILGAQYCPIPDSVSAWFSQLRAQSREYIQEHRLGAMCPPNLVEDPWPMLKLSQAADIGEKCPACQQVVLFQNLAKARCQMGHVWAMCDEFAVDIGHWLIDMQWMWA</sequence>
<dbReference type="GO" id="GO:0000127">
    <property type="term" value="C:transcription factor TFIIIC complex"/>
    <property type="evidence" value="ECO:0007669"/>
    <property type="project" value="InterPro"/>
</dbReference>
<evidence type="ECO:0000259" key="1">
    <source>
        <dbReference type="Pfam" id="PF12660"/>
    </source>
</evidence>
<protein>
    <submittedName>
        <fullName evidence="2">Transcription factor IIIC subunit delta amino-terminal protein</fullName>
    </submittedName>
</protein>
<feature type="domain" description="Transcription factor IIIC putative zinc-finger" evidence="1">
    <location>
        <begin position="590"/>
        <end position="624"/>
    </location>
</feature>
<dbReference type="PANTHER" id="PTHR15496:SF2">
    <property type="entry name" value="GENERAL TRANSCRIPTION FACTOR 3C POLYPEPTIDE 4"/>
    <property type="match status" value="1"/>
</dbReference>
<dbReference type="InterPro" id="IPR036322">
    <property type="entry name" value="WD40_repeat_dom_sf"/>
</dbReference>
<reference evidence="2 3" key="1">
    <citation type="journal article" date="2019" name="Fungal Biol. Biotechnol.">
        <title>Draft genome sequence of fastidious pathogen Ceratobasidium theobromae, which causes vascular-streak dieback in Theobroma cacao.</title>
        <authorList>
            <person name="Ali S.S."/>
            <person name="Asman A."/>
            <person name="Shao J."/>
            <person name="Firmansyah A.P."/>
            <person name="Susilo A.W."/>
            <person name="Rosmana A."/>
            <person name="McMahon P."/>
            <person name="Junaid M."/>
            <person name="Guest D."/>
            <person name="Kheng T.Y."/>
            <person name="Meinhardt L.W."/>
            <person name="Bailey B.A."/>
        </authorList>
    </citation>
    <scope>NUCLEOTIDE SEQUENCE [LARGE SCALE GENOMIC DNA]</scope>
    <source>
        <strain evidence="2 3">CT2</strain>
    </source>
</reference>
<evidence type="ECO:0000313" key="3">
    <source>
        <dbReference type="Proteomes" id="UP000383932"/>
    </source>
</evidence>
<dbReference type="GO" id="GO:0006384">
    <property type="term" value="P:transcription initiation at RNA polymerase III promoter"/>
    <property type="evidence" value="ECO:0007669"/>
    <property type="project" value="InterPro"/>
</dbReference>
<accession>A0A5N5QLJ9</accession>
<keyword evidence="3" id="KW-1185">Reference proteome</keyword>
<dbReference type="AlphaFoldDB" id="A0A5N5QLJ9"/>
<dbReference type="Proteomes" id="UP000383932">
    <property type="component" value="Unassembled WGS sequence"/>
</dbReference>
<dbReference type="Gene3D" id="2.130.10.10">
    <property type="entry name" value="YVTN repeat-like/Quinoprotein amine dehydrogenase"/>
    <property type="match status" value="1"/>
</dbReference>
<dbReference type="SUPFAM" id="SSF50978">
    <property type="entry name" value="WD40 repeat-like"/>
    <property type="match status" value="1"/>
</dbReference>
<dbReference type="InterPro" id="IPR044230">
    <property type="entry name" value="GTF3C4"/>
</dbReference>
<gene>
    <name evidence="2" type="ORF">CTheo_4136</name>
</gene>
<dbReference type="InterPro" id="IPR015943">
    <property type="entry name" value="WD40/YVTN_repeat-like_dom_sf"/>
</dbReference>
<dbReference type="Pfam" id="PF12660">
    <property type="entry name" value="zf-TFIIIC"/>
    <property type="match status" value="1"/>
</dbReference>